<evidence type="ECO:0000256" key="4">
    <source>
        <dbReference type="ARBA" id="ARBA00022679"/>
    </source>
</evidence>
<dbReference type="PANTHER" id="PTHR45008:SF1">
    <property type="entry name" value="PTS SYSTEM GLUCOSE-SPECIFIC EIIA COMPONENT"/>
    <property type="match status" value="1"/>
</dbReference>
<proteinExistence type="predicted"/>
<dbReference type="Proteomes" id="UP001202402">
    <property type="component" value="Unassembled WGS sequence"/>
</dbReference>
<dbReference type="RefSeq" id="WP_117452537.1">
    <property type="nucleotide sequence ID" value="NZ_JAKVPQ010000012.1"/>
</dbReference>
<organism evidence="8 9">
    <name type="scientific">Amedibacillus hominis</name>
    <dbReference type="NCBI Taxonomy" id="2897776"/>
    <lineage>
        <taxon>Bacteria</taxon>
        <taxon>Bacillati</taxon>
        <taxon>Bacillota</taxon>
        <taxon>Erysipelotrichia</taxon>
        <taxon>Erysipelotrichales</taxon>
        <taxon>Erysipelotrichaceae</taxon>
        <taxon>Amedibacillus</taxon>
    </lineage>
</organism>
<accession>A0ABS9R9K0</accession>
<evidence type="ECO:0000256" key="5">
    <source>
        <dbReference type="ARBA" id="ARBA00022683"/>
    </source>
</evidence>
<keyword evidence="5" id="KW-0598">Phosphotransferase system</keyword>
<dbReference type="EMBL" id="JAKVPQ010000012">
    <property type="protein sequence ID" value="MCH4286310.1"/>
    <property type="molecule type" value="Genomic_DNA"/>
</dbReference>
<evidence type="ECO:0000313" key="8">
    <source>
        <dbReference type="EMBL" id="MCH4286310.1"/>
    </source>
</evidence>
<dbReference type="InterPro" id="IPR050890">
    <property type="entry name" value="PTS_EIIA_component"/>
</dbReference>
<evidence type="ECO:0000256" key="3">
    <source>
        <dbReference type="ARBA" id="ARBA00022597"/>
    </source>
</evidence>
<evidence type="ECO:0000256" key="1">
    <source>
        <dbReference type="ARBA" id="ARBA00004496"/>
    </source>
</evidence>
<comment type="subcellular location">
    <subcellularLocation>
        <location evidence="1">Cytoplasm</location>
    </subcellularLocation>
</comment>
<dbReference type="Gene3D" id="2.70.70.10">
    <property type="entry name" value="Glucose Permease (Domain IIA)"/>
    <property type="match status" value="1"/>
</dbReference>
<comment type="caution">
    <text evidence="8">The sequence shown here is derived from an EMBL/GenBank/DDBJ whole genome shotgun (WGS) entry which is preliminary data.</text>
</comment>
<dbReference type="InterPro" id="IPR011055">
    <property type="entry name" value="Dup_hybrid_motif"/>
</dbReference>
<name>A0ABS9R9K0_9FIRM</name>
<evidence type="ECO:0000256" key="6">
    <source>
        <dbReference type="ARBA" id="ARBA00022777"/>
    </source>
</evidence>
<keyword evidence="2" id="KW-0813">Transport</keyword>
<feature type="domain" description="PTS EIIA type-1" evidence="7">
    <location>
        <begin position="30"/>
        <end position="134"/>
    </location>
</feature>
<reference evidence="8 9" key="1">
    <citation type="submission" date="2022-02" db="EMBL/GenBank/DDBJ databases">
        <title>Genome of Erysipelotrichaceae sp. nov. NSJ-176 isolated from human feces.</title>
        <authorList>
            <person name="Abdugheni R."/>
        </authorList>
    </citation>
    <scope>NUCLEOTIDE SEQUENCE [LARGE SCALE GENOMIC DNA]</scope>
    <source>
        <strain evidence="8 9">NSJ-176</strain>
    </source>
</reference>
<gene>
    <name evidence="8" type="ORF">LQE99_14390</name>
</gene>
<protein>
    <submittedName>
        <fullName evidence="8">PTS glucose transporter subunit IIA</fullName>
    </submittedName>
</protein>
<keyword evidence="9" id="KW-1185">Reference proteome</keyword>
<sequence>MFSIFKKKSKGFTIKAPIDGVCKDLSEVPDEVFSEKMMGDGVAIEPTGDVLCAPIDGTITMLIDSHHAFGMTSPEGIEVLVHCGLETVNLKGQGFEVLKNVNEKVKAGEPIIKVDRSFMEKENIPLITPVIVLNPLDKKIVTYHVGEQVKVKDSDILELA</sequence>
<evidence type="ECO:0000256" key="2">
    <source>
        <dbReference type="ARBA" id="ARBA00022448"/>
    </source>
</evidence>
<evidence type="ECO:0000259" key="7">
    <source>
        <dbReference type="PROSITE" id="PS51093"/>
    </source>
</evidence>
<dbReference type="SUPFAM" id="SSF51261">
    <property type="entry name" value="Duplicated hybrid motif"/>
    <property type="match status" value="1"/>
</dbReference>
<evidence type="ECO:0000313" key="9">
    <source>
        <dbReference type="Proteomes" id="UP001202402"/>
    </source>
</evidence>
<dbReference type="NCBIfam" id="TIGR00830">
    <property type="entry name" value="PTBA"/>
    <property type="match status" value="1"/>
</dbReference>
<dbReference type="Pfam" id="PF00358">
    <property type="entry name" value="PTS_EIIA_1"/>
    <property type="match status" value="1"/>
</dbReference>
<keyword evidence="6" id="KW-0418">Kinase</keyword>
<dbReference type="InterPro" id="IPR001127">
    <property type="entry name" value="PTS_EIIA_1_perm"/>
</dbReference>
<keyword evidence="4" id="KW-0808">Transferase</keyword>
<dbReference type="PANTHER" id="PTHR45008">
    <property type="entry name" value="PTS SYSTEM GLUCOSE-SPECIFIC EIIA COMPONENT"/>
    <property type="match status" value="1"/>
</dbReference>
<dbReference type="PROSITE" id="PS51093">
    <property type="entry name" value="PTS_EIIA_TYPE_1"/>
    <property type="match status" value="1"/>
</dbReference>
<keyword evidence="3 8" id="KW-0762">Sugar transport</keyword>